<dbReference type="Gene3D" id="3.40.1260.10">
    <property type="entry name" value="DsrEFH-like"/>
    <property type="match status" value="1"/>
</dbReference>
<dbReference type="Proteomes" id="UP000243633">
    <property type="component" value="Chromosome 1"/>
</dbReference>
<comment type="subcellular location">
    <subcellularLocation>
        <location evidence="1">Cytoplasm</location>
    </subcellularLocation>
</comment>
<dbReference type="STRING" id="98804.BTSPAZIEG_0370"/>
<dbReference type="GO" id="GO:0097163">
    <property type="term" value="F:sulfur carrier activity"/>
    <property type="evidence" value="ECO:0007669"/>
    <property type="project" value="TreeGrafter"/>
</dbReference>
<protein>
    <submittedName>
        <fullName evidence="5">Sulfurtransferase TusD</fullName>
        <ecNumber evidence="5">2.8.1.-</ecNumber>
    </submittedName>
</protein>
<name>A0A170PC97_BUCTT</name>
<dbReference type="PATRIC" id="fig|98804.3.peg.348"/>
<evidence type="ECO:0000313" key="5">
    <source>
        <dbReference type="EMBL" id="CUR53329.1"/>
    </source>
</evidence>
<dbReference type="Pfam" id="PF02635">
    <property type="entry name" value="DsrE"/>
    <property type="match status" value="1"/>
</dbReference>
<gene>
    <name evidence="5" type="primary">tusD</name>
    <name evidence="5" type="ORF">BTSPAZIEG_0370</name>
</gene>
<dbReference type="GO" id="GO:0002143">
    <property type="term" value="P:tRNA wobble position uridine thiolation"/>
    <property type="evidence" value="ECO:0007669"/>
    <property type="project" value="TreeGrafter"/>
</dbReference>
<dbReference type="InterPro" id="IPR017463">
    <property type="entry name" value="Sulphur_relay_TusD/DsrE"/>
</dbReference>
<keyword evidence="6" id="KW-1185">Reference proteome</keyword>
<keyword evidence="3" id="KW-0963">Cytoplasm</keyword>
<reference evidence="6" key="1">
    <citation type="submission" date="2015-10" db="EMBL/GenBank/DDBJ databases">
        <authorList>
            <person name="Manzano-Marin A."/>
            <person name="Manzano-Marin A."/>
        </authorList>
    </citation>
    <scope>NUCLEOTIDE SEQUENCE [LARGE SCALE GENOMIC DNA]</scope>
    <source>
        <strain evidence="6">BTs</strain>
    </source>
</reference>
<comment type="similarity">
    <text evidence="2">Belongs to the DsrE/TusD family.</text>
</comment>
<dbReference type="EMBL" id="LN890285">
    <property type="protein sequence ID" value="CUR53329.1"/>
    <property type="molecule type" value="Genomic_DNA"/>
</dbReference>
<dbReference type="RefSeq" id="WP_075472902.1">
    <property type="nucleotide sequence ID" value="NZ_CP135003.1"/>
</dbReference>
<keyword evidence="4 5" id="KW-0808">Transferase</keyword>
<dbReference type="AlphaFoldDB" id="A0A170PC97"/>
<evidence type="ECO:0000313" key="6">
    <source>
        <dbReference type="Proteomes" id="UP000243633"/>
    </source>
</evidence>
<evidence type="ECO:0000256" key="1">
    <source>
        <dbReference type="ARBA" id="ARBA00004496"/>
    </source>
</evidence>
<dbReference type="SUPFAM" id="SSF75169">
    <property type="entry name" value="DsrEFH-like"/>
    <property type="match status" value="1"/>
</dbReference>
<proteinExistence type="inferred from homology"/>
<dbReference type="GO" id="GO:0016783">
    <property type="term" value="F:sulfurtransferase activity"/>
    <property type="evidence" value="ECO:0007669"/>
    <property type="project" value="InterPro"/>
</dbReference>
<dbReference type="NCBIfam" id="TIGR03012">
    <property type="entry name" value="sulf_tusD_dsrE"/>
    <property type="match status" value="1"/>
</dbReference>
<dbReference type="PANTHER" id="PTHR34874:SF3">
    <property type="entry name" value="SULFURTRANSFERASE TUSD"/>
    <property type="match status" value="1"/>
</dbReference>
<dbReference type="PANTHER" id="PTHR34874">
    <property type="entry name" value="PROTEIN YCHN"/>
    <property type="match status" value="1"/>
</dbReference>
<dbReference type="GO" id="GO:1990228">
    <property type="term" value="C:sulfurtransferase complex"/>
    <property type="evidence" value="ECO:0007669"/>
    <property type="project" value="TreeGrafter"/>
</dbReference>
<sequence>MKYILTVSGPPYGTQNSNSALLFARALILKKHQLKSIFFYSLGVYNANSMIYPSQDEFNIIKSFIKLSFLHQIKLYICMNSAYQKGILSKEMALKLGFLDGNLSKNFQLTGLSTLAVQIYKCDRFIQF</sequence>
<dbReference type="InterPro" id="IPR027396">
    <property type="entry name" value="DsrEFH-like"/>
</dbReference>
<evidence type="ECO:0000256" key="4">
    <source>
        <dbReference type="ARBA" id="ARBA00022679"/>
    </source>
</evidence>
<dbReference type="OrthoDB" id="9787483at2"/>
<accession>A0A170PC97</accession>
<dbReference type="EC" id="2.8.1.-" evidence="5"/>
<evidence type="ECO:0000256" key="2">
    <source>
        <dbReference type="ARBA" id="ARBA00007067"/>
    </source>
</evidence>
<organism evidence="5 6">
    <name type="scientific">Buchnera aphidicola subsp. Tuberolachnus salignus</name>
    <dbReference type="NCBI Taxonomy" id="98804"/>
    <lineage>
        <taxon>Bacteria</taxon>
        <taxon>Pseudomonadati</taxon>
        <taxon>Pseudomonadota</taxon>
        <taxon>Gammaproteobacteria</taxon>
        <taxon>Enterobacterales</taxon>
        <taxon>Erwiniaceae</taxon>
        <taxon>Buchnera</taxon>
    </lineage>
</organism>
<evidence type="ECO:0000256" key="3">
    <source>
        <dbReference type="ARBA" id="ARBA00022490"/>
    </source>
</evidence>
<dbReference type="NCBIfam" id="NF001237">
    <property type="entry name" value="PRK00207.1"/>
    <property type="match status" value="1"/>
</dbReference>
<dbReference type="InterPro" id="IPR003787">
    <property type="entry name" value="Sulphur_relay_DsrE/F-like"/>
</dbReference>